<name>A0A0A2A6T5_PROMR</name>
<evidence type="ECO:0000313" key="8">
    <source>
        <dbReference type="Proteomes" id="UP000030355"/>
    </source>
</evidence>
<dbReference type="PANTHER" id="PTHR31760">
    <property type="entry name" value="S-ADENOSYL-L-METHIONINE-DEPENDENT METHYLTRANSFERASES SUPERFAMILY PROTEIN"/>
    <property type="match status" value="1"/>
</dbReference>
<reference evidence="8" key="1">
    <citation type="journal article" date="2014" name="Sci. Data">
        <title>Genomes of diverse isolates of the marine cyanobacterium Prochlorococcus.</title>
        <authorList>
            <person name="Biller S."/>
            <person name="Berube P."/>
            <person name="Thompson J."/>
            <person name="Kelly L."/>
            <person name="Roggensack S."/>
            <person name="Awad L."/>
            <person name="Roache-Johnson K."/>
            <person name="Ding H."/>
            <person name="Giovannoni S.J."/>
            <person name="Moore L.R."/>
            <person name="Chisholm S.W."/>
        </authorList>
    </citation>
    <scope>NUCLEOTIDE SEQUENCE [LARGE SCALE GENOMIC DNA]</scope>
    <source>
        <strain evidence="8">MIT 9201</strain>
    </source>
</reference>
<keyword evidence="4 6" id="KW-0808">Transferase</keyword>
<gene>
    <name evidence="6" type="primary">rsmG</name>
    <name evidence="7" type="ORF">EU95_0913</name>
</gene>
<evidence type="ECO:0000256" key="2">
    <source>
        <dbReference type="ARBA" id="ARBA00022552"/>
    </source>
</evidence>
<evidence type="ECO:0000256" key="3">
    <source>
        <dbReference type="ARBA" id="ARBA00022603"/>
    </source>
</evidence>
<proteinExistence type="inferred from homology"/>
<dbReference type="PANTHER" id="PTHR31760:SF0">
    <property type="entry name" value="S-ADENOSYL-L-METHIONINE-DEPENDENT METHYLTRANSFERASES SUPERFAMILY PROTEIN"/>
    <property type="match status" value="1"/>
</dbReference>
<keyword evidence="3 6" id="KW-0489">Methyltransferase</keyword>
<comment type="similarity">
    <text evidence="6">Belongs to the methyltransferase superfamily. RNA methyltransferase RsmG family.</text>
</comment>
<dbReference type="GO" id="GO:0005829">
    <property type="term" value="C:cytosol"/>
    <property type="evidence" value="ECO:0007669"/>
    <property type="project" value="TreeGrafter"/>
</dbReference>
<sequence length="247" mass="28626">MKVKIYIFNEMKKQNIPEEIFELITEEEINIFQELQIKIKELNNKTNLTRLIDGDNYWISQVFDSIWPFRTSPNINFDNKKFLDIGSGCGFPGLAYAITHPASEIYLVDSSKKKTDALKILVKEINFRNNIYVINDRIENLAHQSSMRSNFDIATTRAVSNPSTVSEYMIPILKNEGLGVLYCGKWTDEESKNLDKTLEILEGKFKEKKMILLPKNKGIRNIIFIKPKNFCPEIYPRKVGKPEKNPL</sequence>
<dbReference type="Proteomes" id="UP000030355">
    <property type="component" value="Unassembled WGS sequence"/>
</dbReference>
<keyword evidence="2 6" id="KW-0698">rRNA processing</keyword>
<dbReference type="InterPro" id="IPR003682">
    <property type="entry name" value="rRNA_ssu_MeTfrase_G"/>
</dbReference>
<dbReference type="eggNOG" id="COG0357">
    <property type="taxonomic scope" value="Bacteria"/>
</dbReference>
<protein>
    <recommendedName>
        <fullName evidence="6">Ribosomal RNA small subunit methyltransferase G</fullName>
        <ecNumber evidence="6">2.1.1.-</ecNumber>
    </recommendedName>
    <alternativeName>
        <fullName evidence="6">16S rRNA 7-methylguanosine methyltransferase</fullName>
        <shortName evidence="6">16S rRNA m7G methyltransferase</shortName>
    </alternativeName>
</protein>
<evidence type="ECO:0000313" key="7">
    <source>
        <dbReference type="EMBL" id="KGF96118.1"/>
    </source>
</evidence>
<dbReference type="EC" id="2.1.1.-" evidence="6"/>
<feature type="binding site" evidence="6">
    <location>
        <position position="91"/>
    </location>
    <ligand>
        <name>S-adenosyl-L-methionine</name>
        <dbReference type="ChEBI" id="CHEBI:59789"/>
    </ligand>
</feature>
<comment type="subcellular location">
    <subcellularLocation>
        <location evidence="6">Cytoplasm</location>
    </subcellularLocation>
</comment>
<evidence type="ECO:0000256" key="4">
    <source>
        <dbReference type="ARBA" id="ARBA00022679"/>
    </source>
</evidence>
<keyword evidence="5 6" id="KW-0949">S-adenosyl-L-methionine</keyword>
<dbReference type="AlphaFoldDB" id="A0A0A2A6T5"/>
<dbReference type="Pfam" id="PF02527">
    <property type="entry name" value="GidB"/>
    <property type="match status" value="1"/>
</dbReference>
<dbReference type="GO" id="GO:0070043">
    <property type="term" value="F:rRNA (guanine-N7-)-methyltransferase activity"/>
    <property type="evidence" value="ECO:0007669"/>
    <property type="project" value="UniProtKB-UniRule"/>
</dbReference>
<feature type="binding site" evidence="6">
    <location>
        <begin position="109"/>
        <end position="111"/>
    </location>
    <ligand>
        <name>S-adenosyl-L-methionine</name>
        <dbReference type="ChEBI" id="CHEBI:59789"/>
    </ligand>
</feature>
<keyword evidence="1 6" id="KW-0963">Cytoplasm</keyword>
<dbReference type="NCBIfam" id="TIGR00138">
    <property type="entry name" value="rsmG_gidB"/>
    <property type="match status" value="1"/>
</dbReference>
<feature type="binding site" evidence="6">
    <location>
        <position position="86"/>
    </location>
    <ligand>
        <name>S-adenosyl-L-methionine</name>
        <dbReference type="ChEBI" id="CHEBI:59789"/>
    </ligand>
</feature>
<comment type="caution">
    <text evidence="7">The sequence shown here is derived from an EMBL/GenBank/DDBJ whole genome shotgun (WGS) entry which is preliminary data.</text>
</comment>
<dbReference type="HAMAP" id="MF_00074">
    <property type="entry name" value="16SrRNA_methyltr_G"/>
    <property type="match status" value="1"/>
</dbReference>
<evidence type="ECO:0000256" key="6">
    <source>
        <dbReference type="HAMAP-Rule" id="MF_00074"/>
    </source>
</evidence>
<dbReference type="SUPFAM" id="SSF53335">
    <property type="entry name" value="S-adenosyl-L-methionine-dependent methyltransferases"/>
    <property type="match status" value="1"/>
</dbReference>
<comment type="function">
    <text evidence="6">Specifically methylates the N7 position of a guanine in 16S rRNA.</text>
</comment>
<dbReference type="Gene3D" id="3.40.50.150">
    <property type="entry name" value="Vaccinia Virus protein VP39"/>
    <property type="match status" value="1"/>
</dbReference>
<dbReference type="STRING" id="93057.EU95_0913"/>
<feature type="binding site" evidence="6">
    <location>
        <begin position="138"/>
        <end position="139"/>
    </location>
    <ligand>
        <name>S-adenosyl-L-methionine</name>
        <dbReference type="ChEBI" id="CHEBI:59789"/>
    </ligand>
</feature>
<evidence type="ECO:0000256" key="5">
    <source>
        <dbReference type="ARBA" id="ARBA00022691"/>
    </source>
</evidence>
<feature type="binding site" evidence="6">
    <location>
        <position position="157"/>
    </location>
    <ligand>
        <name>S-adenosyl-L-methionine</name>
        <dbReference type="ChEBI" id="CHEBI:59789"/>
    </ligand>
</feature>
<dbReference type="EMBL" id="JNAL01000010">
    <property type="protein sequence ID" value="KGF96118.1"/>
    <property type="molecule type" value="Genomic_DNA"/>
</dbReference>
<dbReference type="InterPro" id="IPR029063">
    <property type="entry name" value="SAM-dependent_MTases_sf"/>
</dbReference>
<evidence type="ECO:0000256" key="1">
    <source>
        <dbReference type="ARBA" id="ARBA00022490"/>
    </source>
</evidence>
<organism evidence="7 8">
    <name type="scientific">Prochlorococcus marinus str. MIT 9201</name>
    <dbReference type="NCBI Taxonomy" id="93057"/>
    <lineage>
        <taxon>Bacteria</taxon>
        <taxon>Bacillati</taxon>
        <taxon>Cyanobacteriota</taxon>
        <taxon>Cyanophyceae</taxon>
        <taxon>Synechococcales</taxon>
        <taxon>Prochlorococcaceae</taxon>
        <taxon>Prochlorococcus</taxon>
    </lineage>
</organism>
<accession>A0A0A2A6T5</accession>